<dbReference type="AlphaFoldDB" id="A0A1W1BBX1"/>
<name>A0A1W1BBX1_9ZZZZ</name>
<reference evidence="1" key="1">
    <citation type="submission" date="2016-10" db="EMBL/GenBank/DDBJ databases">
        <authorList>
            <person name="de Groot N.N."/>
        </authorList>
    </citation>
    <scope>NUCLEOTIDE SEQUENCE</scope>
</reference>
<evidence type="ECO:0000313" key="1">
    <source>
        <dbReference type="EMBL" id="SFV51100.1"/>
    </source>
</evidence>
<protein>
    <submittedName>
        <fullName evidence="1">Uncharacterized protein</fullName>
    </submittedName>
</protein>
<gene>
    <name evidence="1" type="ORF">MNB_SM-5-1509</name>
</gene>
<organism evidence="1">
    <name type="scientific">hydrothermal vent metagenome</name>
    <dbReference type="NCBI Taxonomy" id="652676"/>
    <lineage>
        <taxon>unclassified sequences</taxon>
        <taxon>metagenomes</taxon>
        <taxon>ecological metagenomes</taxon>
    </lineage>
</organism>
<sequence length="153" mass="17475">MLEKIIQDRDFCRLMKRNIQDLIILFFEKEQNFGLLCKIEDISFSPELPEEISDAFGALTLFFLAGYTFETARIENEMLIFEAGFGSDNFGSIVSVPLLSIVQLIVDETPVFINLAIEIEEDEEDMREEADLNGIENSMASFLSNPENSKFLK</sequence>
<proteinExistence type="predicted"/>
<accession>A0A1W1BBX1</accession>
<dbReference type="EMBL" id="FPHH01000006">
    <property type="protein sequence ID" value="SFV51100.1"/>
    <property type="molecule type" value="Genomic_DNA"/>
</dbReference>